<evidence type="ECO:0000256" key="5">
    <source>
        <dbReference type="ARBA" id="ARBA00022723"/>
    </source>
</evidence>
<dbReference type="GO" id="GO:0016787">
    <property type="term" value="F:hydrolase activity"/>
    <property type="evidence" value="ECO:0007669"/>
    <property type="project" value="UniProtKB-KW"/>
</dbReference>
<reference evidence="9 10" key="1">
    <citation type="journal article" date="2018" name="Cell">
        <title>The Chara Genome: Secondary Complexity and Implications for Plant Terrestrialization.</title>
        <authorList>
            <person name="Nishiyama T."/>
            <person name="Sakayama H."/>
            <person name="Vries J.D."/>
            <person name="Buschmann H."/>
            <person name="Saint-Marcoux D."/>
            <person name="Ullrich K.K."/>
            <person name="Haas F.B."/>
            <person name="Vanderstraeten L."/>
            <person name="Becker D."/>
            <person name="Lang D."/>
            <person name="Vosolsobe S."/>
            <person name="Rombauts S."/>
            <person name="Wilhelmsson P.K.I."/>
            <person name="Janitza P."/>
            <person name="Kern R."/>
            <person name="Heyl A."/>
            <person name="Rumpler F."/>
            <person name="Villalobos L.I.A.C."/>
            <person name="Clay J.M."/>
            <person name="Skokan R."/>
            <person name="Toyoda A."/>
            <person name="Suzuki Y."/>
            <person name="Kagoshima H."/>
            <person name="Schijlen E."/>
            <person name="Tajeshwar N."/>
            <person name="Catarino B."/>
            <person name="Hetherington A.J."/>
            <person name="Saltykova A."/>
            <person name="Bonnot C."/>
            <person name="Breuninger H."/>
            <person name="Symeonidi A."/>
            <person name="Radhakrishnan G.V."/>
            <person name="Van Nieuwerburgh F."/>
            <person name="Deforce D."/>
            <person name="Chang C."/>
            <person name="Karol K.G."/>
            <person name="Hedrich R."/>
            <person name="Ulvskov P."/>
            <person name="Glockner G."/>
            <person name="Delwiche C.F."/>
            <person name="Petrasek J."/>
            <person name="Van de Peer Y."/>
            <person name="Friml J."/>
            <person name="Beilby M."/>
            <person name="Dolan L."/>
            <person name="Kohara Y."/>
            <person name="Sugano S."/>
            <person name="Fujiyama A."/>
            <person name="Delaux P.-M."/>
            <person name="Quint M."/>
            <person name="TheiBen G."/>
            <person name="Hagemann M."/>
            <person name="Harholt J."/>
            <person name="Dunand C."/>
            <person name="Zachgo S."/>
            <person name="Langdale J."/>
            <person name="Maumus F."/>
            <person name="Straeten D.V.D."/>
            <person name="Gould S.B."/>
            <person name="Rensing S.A."/>
        </authorList>
    </citation>
    <scope>NUCLEOTIDE SEQUENCE [LARGE SCALE GENOMIC DNA]</scope>
    <source>
        <strain evidence="9 10">S276</strain>
    </source>
</reference>
<evidence type="ECO:0000313" key="9">
    <source>
        <dbReference type="EMBL" id="GBG75598.1"/>
    </source>
</evidence>
<dbReference type="OrthoDB" id="591384at2759"/>
<dbReference type="GO" id="GO:0046872">
    <property type="term" value="F:metal ion binding"/>
    <property type="evidence" value="ECO:0007669"/>
    <property type="project" value="UniProtKB-KW"/>
</dbReference>
<evidence type="ECO:0000256" key="4">
    <source>
        <dbReference type="ARBA" id="ARBA00022722"/>
    </source>
</evidence>
<dbReference type="Gramene" id="GBG75598">
    <property type="protein sequence ID" value="GBG75598"/>
    <property type="gene ID" value="CBR_g20229"/>
</dbReference>
<comment type="similarity">
    <text evidence="3">Belongs to the HARBI1 family.</text>
</comment>
<evidence type="ECO:0000256" key="1">
    <source>
        <dbReference type="ARBA" id="ARBA00001968"/>
    </source>
</evidence>
<comment type="cofactor">
    <cofactor evidence="1">
        <name>a divalent metal cation</name>
        <dbReference type="ChEBI" id="CHEBI:60240"/>
    </cofactor>
</comment>
<dbReference type="EMBL" id="BFEA01000227">
    <property type="protein sequence ID" value="GBG75598.1"/>
    <property type="molecule type" value="Genomic_DNA"/>
</dbReference>
<dbReference type="Pfam" id="PF13359">
    <property type="entry name" value="DDE_Tnp_4"/>
    <property type="match status" value="1"/>
</dbReference>
<feature type="domain" description="DDE Tnp4" evidence="8">
    <location>
        <begin position="211"/>
        <end position="375"/>
    </location>
</feature>
<protein>
    <recommendedName>
        <fullName evidence="8">DDE Tnp4 domain-containing protein</fullName>
    </recommendedName>
</protein>
<dbReference type="InterPro" id="IPR045249">
    <property type="entry name" value="HARBI1-like"/>
</dbReference>
<keyword evidence="4" id="KW-0540">Nuclease</keyword>
<sequence length="416" mass="47441">MATNGGTGCDTPSKAERTTVAAAVNAILFQCQLQRGEGRMRAAICARWKRTLCDAVLQVCYAMGCGALPRATPRWWMKRRTGGTWEDLRQCDDALADYFKDKLHMSPRMFREITEALFPFLERRVTFYREPLQPDLIVAYALYRWALGETYESGACSFGIGRSSGLVVVRDVTAALLSAYPDNISWPTSLQKAVALHAFADKGFPNCHGCIDCTHIFIDKPVNCPWEDYYDRKRRFSVQAHVVIDLNLCMLDVFVGYPGSCHYVRIVHLSSLWARAEAGELFTGPRFMLPFVVWTNGYLLGDNGYPPSKWVVFPYRGLSQTPSELRFDNKQKTARRVVERAFGRLKGMWRLFLRSIKKNMETLPQQFVAVCILHNILIDVGIPFNHNLVWEVGLDGVRRMVDLGMERPLRLRPMCM</sequence>
<keyword evidence="10" id="KW-1185">Reference proteome</keyword>
<organism evidence="9 10">
    <name type="scientific">Chara braunii</name>
    <name type="common">Braun's stonewort</name>
    <dbReference type="NCBI Taxonomy" id="69332"/>
    <lineage>
        <taxon>Eukaryota</taxon>
        <taxon>Viridiplantae</taxon>
        <taxon>Streptophyta</taxon>
        <taxon>Charophyceae</taxon>
        <taxon>Charales</taxon>
        <taxon>Characeae</taxon>
        <taxon>Chara</taxon>
    </lineage>
</organism>
<comment type="caution">
    <text evidence="9">The sequence shown here is derived from an EMBL/GenBank/DDBJ whole genome shotgun (WGS) entry which is preliminary data.</text>
</comment>
<dbReference type="PANTHER" id="PTHR22930">
    <property type="match status" value="1"/>
</dbReference>
<evidence type="ECO:0000313" key="10">
    <source>
        <dbReference type="Proteomes" id="UP000265515"/>
    </source>
</evidence>
<name>A0A388L007_CHABU</name>
<keyword evidence="7" id="KW-0539">Nucleus</keyword>
<dbReference type="InterPro" id="IPR027806">
    <property type="entry name" value="HARBI1_dom"/>
</dbReference>
<keyword evidence="5" id="KW-0479">Metal-binding</keyword>
<dbReference type="AlphaFoldDB" id="A0A388L007"/>
<dbReference type="GO" id="GO:0004518">
    <property type="term" value="F:nuclease activity"/>
    <property type="evidence" value="ECO:0007669"/>
    <property type="project" value="UniProtKB-KW"/>
</dbReference>
<proteinExistence type="inferred from homology"/>
<dbReference type="Proteomes" id="UP000265515">
    <property type="component" value="Unassembled WGS sequence"/>
</dbReference>
<gene>
    <name evidence="9" type="ORF">CBR_g20229</name>
</gene>
<dbReference type="GO" id="GO:0005634">
    <property type="term" value="C:nucleus"/>
    <property type="evidence" value="ECO:0007669"/>
    <property type="project" value="UniProtKB-SubCell"/>
</dbReference>
<evidence type="ECO:0000256" key="6">
    <source>
        <dbReference type="ARBA" id="ARBA00022801"/>
    </source>
</evidence>
<dbReference type="PANTHER" id="PTHR22930:SF85">
    <property type="entry name" value="GH03217P-RELATED"/>
    <property type="match status" value="1"/>
</dbReference>
<evidence type="ECO:0000256" key="2">
    <source>
        <dbReference type="ARBA" id="ARBA00004123"/>
    </source>
</evidence>
<evidence type="ECO:0000259" key="8">
    <source>
        <dbReference type="Pfam" id="PF13359"/>
    </source>
</evidence>
<evidence type="ECO:0000256" key="3">
    <source>
        <dbReference type="ARBA" id="ARBA00006958"/>
    </source>
</evidence>
<evidence type="ECO:0000256" key="7">
    <source>
        <dbReference type="ARBA" id="ARBA00023242"/>
    </source>
</evidence>
<comment type="subcellular location">
    <subcellularLocation>
        <location evidence="2">Nucleus</location>
    </subcellularLocation>
</comment>
<keyword evidence="6" id="KW-0378">Hydrolase</keyword>
<accession>A0A388L007</accession>